<accession>A0ABV0XHR4</accession>
<organism evidence="1 2">
    <name type="scientific">Ameca splendens</name>
    <dbReference type="NCBI Taxonomy" id="208324"/>
    <lineage>
        <taxon>Eukaryota</taxon>
        <taxon>Metazoa</taxon>
        <taxon>Chordata</taxon>
        <taxon>Craniata</taxon>
        <taxon>Vertebrata</taxon>
        <taxon>Euteleostomi</taxon>
        <taxon>Actinopterygii</taxon>
        <taxon>Neopterygii</taxon>
        <taxon>Teleostei</taxon>
        <taxon>Neoteleostei</taxon>
        <taxon>Acanthomorphata</taxon>
        <taxon>Ovalentaria</taxon>
        <taxon>Atherinomorphae</taxon>
        <taxon>Cyprinodontiformes</taxon>
        <taxon>Goodeidae</taxon>
        <taxon>Ameca</taxon>
    </lineage>
</organism>
<evidence type="ECO:0000313" key="1">
    <source>
        <dbReference type="EMBL" id="MEQ2280999.1"/>
    </source>
</evidence>
<keyword evidence="2" id="KW-1185">Reference proteome</keyword>
<evidence type="ECO:0000313" key="2">
    <source>
        <dbReference type="Proteomes" id="UP001469553"/>
    </source>
</evidence>
<protein>
    <submittedName>
        <fullName evidence="1">Uncharacterized protein</fullName>
    </submittedName>
</protein>
<dbReference type="EMBL" id="JAHRIP010002587">
    <property type="protein sequence ID" value="MEQ2280999.1"/>
    <property type="molecule type" value="Genomic_DNA"/>
</dbReference>
<sequence>MGLDGVLAAQMTQAQIVYPPIWHAAFVTCHPASLPSFLSVSSVKYQTQQKYLIEKTKHPQISLKLGSNQSHCFELCHARHIPLCSVYSSLEYNVCHAVSSQAKPVLDSCHVHPMYLAASATFCLL</sequence>
<gene>
    <name evidence="1" type="ORF">AMECASPLE_025860</name>
</gene>
<name>A0ABV0XHR4_9TELE</name>
<reference evidence="1 2" key="1">
    <citation type="submission" date="2021-06" db="EMBL/GenBank/DDBJ databases">
        <authorList>
            <person name="Palmer J.M."/>
        </authorList>
    </citation>
    <scope>NUCLEOTIDE SEQUENCE [LARGE SCALE GENOMIC DNA]</scope>
    <source>
        <strain evidence="1 2">AS_MEX2019</strain>
        <tissue evidence="1">Muscle</tissue>
    </source>
</reference>
<dbReference type="Proteomes" id="UP001469553">
    <property type="component" value="Unassembled WGS sequence"/>
</dbReference>
<comment type="caution">
    <text evidence="1">The sequence shown here is derived from an EMBL/GenBank/DDBJ whole genome shotgun (WGS) entry which is preliminary data.</text>
</comment>
<proteinExistence type="predicted"/>